<organism evidence="2 3">
    <name type="scientific">Nocardia otitidiscaviarum</name>
    <dbReference type="NCBI Taxonomy" id="1823"/>
    <lineage>
        <taxon>Bacteria</taxon>
        <taxon>Bacillati</taxon>
        <taxon>Actinomycetota</taxon>
        <taxon>Actinomycetes</taxon>
        <taxon>Mycobacteriales</taxon>
        <taxon>Nocardiaceae</taxon>
        <taxon>Nocardia</taxon>
    </lineage>
</organism>
<name>A0A379JJ46_9NOCA</name>
<feature type="domain" description="Styrene monooxygenase StyA putative substrate binding" evidence="1">
    <location>
        <begin position="147"/>
        <end position="252"/>
    </location>
</feature>
<dbReference type="AlphaFoldDB" id="A0A379JJ46"/>
<dbReference type="RefSeq" id="WP_039814228.1">
    <property type="nucleotide sequence ID" value="NZ_UGRY01000005.1"/>
</dbReference>
<evidence type="ECO:0000313" key="3">
    <source>
        <dbReference type="Proteomes" id="UP000255467"/>
    </source>
</evidence>
<dbReference type="OrthoDB" id="3414915at2"/>
<dbReference type="InterPro" id="IPR036188">
    <property type="entry name" value="FAD/NAD-bd_sf"/>
</dbReference>
<keyword evidence="3" id="KW-1185">Reference proteome</keyword>
<dbReference type="EMBL" id="UGRY01000005">
    <property type="protein sequence ID" value="SUD48538.1"/>
    <property type="molecule type" value="Genomic_DNA"/>
</dbReference>
<dbReference type="InterPro" id="IPR041654">
    <property type="entry name" value="StyA_sbd"/>
</dbReference>
<dbReference type="Pfam" id="PF17885">
    <property type="entry name" value="Smoa_sbd"/>
    <property type="match status" value="1"/>
</dbReference>
<dbReference type="Gene3D" id="3.50.50.60">
    <property type="entry name" value="FAD/NAD(P)-binding domain"/>
    <property type="match status" value="2"/>
</dbReference>
<reference evidence="2 3" key="1">
    <citation type="submission" date="2018-06" db="EMBL/GenBank/DDBJ databases">
        <authorList>
            <consortium name="Pathogen Informatics"/>
            <person name="Doyle S."/>
        </authorList>
    </citation>
    <scope>NUCLEOTIDE SEQUENCE [LARGE SCALE GENOMIC DNA]</scope>
    <source>
        <strain evidence="2 3">NCTC1934</strain>
    </source>
</reference>
<dbReference type="STRING" id="1406858.GCA_000710895_04542"/>
<proteinExistence type="predicted"/>
<evidence type="ECO:0000313" key="2">
    <source>
        <dbReference type="EMBL" id="SUD48538.1"/>
    </source>
</evidence>
<dbReference type="SUPFAM" id="SSF51905">
    <property type="entry name" value="FAD/NAD(P)-binding domain"/>
    <property type="match status" value="1"/>
</dbReference>
<gene>
    <name evidence="2" type="ORF">NCTC1934_05873</name>
</gene>
<accession>A0A379JJ46</accession>
<dbReference type="Proteomes" id="UP000255467">
    <property type="component" value="Unassembled WGS sequence"/>
</dbReference>
<dbReference type="Gene3D" id="3.30.9.40">
    <property type="match status" value="1"/>
</dbReference>
<evidence type="ECO:0000259" key="1">
    <source>
        <dbReference type="Pfam" id="PF17885"/>
    </source>
</evidence>
<sequence length="399" mass="42120">MTRVQILGAGECGLPLARRLLDGGILVTLVTDRDAEAVLSGSVTSTQLKFPRTLDLESAAGLGHWRTLAPDVLGIRFTMVVEGSVVDQWSGRFSRPAQSVDQRTAHARWLTDFVAAGGELDLGSPSVPEIDSRAAGYDLTVVTRASGELAACFADDPRWTLPTEPARRMAVFYLDGVAPDPDGLGTYVALPGLGELVSAPALTGPPGQERRCETLLFAAIPGRPLDIVDARGTAAARWQQARELLDSHLPPAFSARFRVGELTDAGATLVGGVTPVMRQPIGTLPSGRPILGGADVVCRMDPGGAQGANNAVHCGTHYGRAILDNPWGPFDRDWMAAAAEPWLTDIAHPAARWTLTLLDPPESLGRLMLAASRDSSIADAFAETFVHPAGSDLLTGTPS</sequence>
<protein>
    <recommendedName>
        <fullName evidence="1">Styrene monooxygenase StyA putative substrate binding domain-containing protein</fullName>
    </recommendedName>
</protein>